<sequence>MLRKQPNLSAKLAAQCKRLIFQFYDSWQAKKENPLQVLFTRLH</sequence>
<protein>
    <submittedName>
        <fullName evidence="1">Uncharacterized protein</fullName>
    </submittedName>
</protein>
<organism evidence="1 2">
    <name type="scientific">Rheinheimera nanhaiensis E407-8</name>
    <dbReference type="NCBI Taxonomy" id="562729"/>
    <lineage>
        <taxon>Bacteria</taxon>
        <taxon>Pseudomonadati</taxon>
        <taxon>Pseudomonadota</taxon>
        <taxon>Gammaproteobacteria</taxon>
        <taxon>Chromatiales</taxon>
        <taxon>Chromatiaceae</taxon>
        <taxon>Rheinheimera</taxon>
    </lineage>
</organism>
<proteinExistence type="predicted"/>
<comment type="caution">
    <text evidence="1">The sequence shown here is derived from an EMBL/GenBank/DDBJ whole genome shotgun (WGS) entry which is preliminary data.</text>
</comment>
<evidence type="ECO:0000313" key="2">
    <source>
        <dbReference type="Proteomes" id="UP000004374"/>
    </source>
</evidence>
<name>I1DVR2_9GAMM</name>
<evidence type="ECO:0000313" key="1">
    <source>
        <dbReference type="EMBL" id="GAB58140.1"/>
    </source>
</evidence>
<accession>I1DVR2</accession>
<keyword evidence="2" id="KW-1185">Reference proteome</keyword>
<dbReference type="EMBL" id="BAFK01000005">
    <property type="protein sequence ID" value="GAB58140.1"/>
    <property type="molecule type" value="Genomic_DNA"/>
</dbReference>
<dbReference type="Proteomes" id="UP000004374">
    <property type="component" value="Unassembled WGS sequence"/>
</dbReference>
<reference evidence="1 2" key="1">
    <citation type="journal article" date="2012" name="J. Bacteriol.">
        <title>Genome Sequence of the Protease-Producing Bacterium Rheinheimera nanhaiensis E407-8T, Isolated from Deep-Sea Sediment of the South China Sea.</title>
        <authorList>
            <person name="Zhang X.-Y."/>
            <person name="Zhang Y.-J."/>
            <person name="Qin Q.-L."/>
            <person name="Xie B.-B."/>
            <person name="Chen X.-L."/>
            <person name="Zhou B.-C."/>
            <person name="Zhang Y.-Z."/>
        </authorList>
    </citation>
    <scope>NUCLEOTIDE SEQUENCE [LARGE SCALE GENOMIC DNA]</scope>
    <source>
        <strain evidence="1 2">E407-8</strain>
    </source>
</reference>
<gene>
    <name evidence="1" type="ORF">RNAN_1111</name>
</gene>
<dbReference type="AlphaFoldDB" id="I1DVR2"/>